<feature type="transmembrane region" description="Helical" evidence="2">
    <location>
        <begin position="103"/>
        <end position="122"/>
    </location>
</feature>
<keyword evidence="2" id="KW-0472">Membrane</keyword>
<feature type="compositionally biased region" description="Basic and acidic residues" evidence="1">
    <location>
        <begin position="79"/>
        <end position="94"/>
    </location>
</feature>
<gene>
    <name evidence="4" type="ORF">MPH_06916</name>
</gene>
<protein>
    <recommendedName>
        <fullName evidence="3">Bulb-type lectin domain-containing protein</fullName>
    </recommendedName>
</protein>
<feature type="region of interest" description="Disordered" evidence="1">
    <location>
        <begin position="126"/>
        <end position="183"/>
    </location>
</feature>
<evidence type="ECO:0000256" key="1">
    <source>
        <dbReference type="SAM" id="MobiDB-lite"/>
    </source>
</evidence>
<keyword evidence="2" id="KW-1133">Transmembrane helix</keyword>
<dbReference type="InterPro" id="IPR036426">
    <property type="entry name" value="Bulb-type_lectin_dom_sf"/>
</dbReference>
<feature type="compositionally biased region" description="Low complexity" evidence="1">
    <location>
        <begin position="133"/>
        <end position="183"/>
    </location>
</feature>
<dbReference type="OrthoDB" id="3883424at2759"/>
<comment type="caution">
    <text evidence="4">The sequence shown here is derived from an EMBL/GenBank/DDBJ whole genome shotgun (WGS) entry which is preliminary data.</text>
</comment>
<dbReference type="Proteomes" id="UP000007129">
    <property type="component" value="Unassembled WGS sequence"/>
</dbReference>
<sequence length="308" mass="32866">MTAHPTAYLPTQQGGADRDDLEAQHNTLSVVNTPVQLYGHGWAESLETKQLSLGNDEKFIAFDQQHNDKYMVEEVETPDTYKETAKESPDDGKKRGNISKAQIWAIIIVILVIVAGAIGGGIGKALSKKKKGNSSTNSSSSNGGTAAAAQRTTMTSATPTLTTASTTTRKSKTTSSSSPTPTACVAQNATYTTAALTATAQGDPITTLPCNVRFVFQNDNNFVVYNDSDTQNMKALWKTNHTASDCSSNCQLTFGNDGNLVNEVDGTEVWDVGTAGKGENLVFMNKAPWLVVLGSGGEEMWRSWDGVV</sequence>
<reference evidence="4 5" key="1">
    <citation type="journal article" date="2012" name="BMC Genomics">
        <title>Tools to kill: Genome of one of the most destructive plant pathogenic fungi Macrophomina phaseolina.</title>
        <authorList>
            <person name="Islam M.S."/>
            <person name="Haque M.S."/>
            <person name="Islam M.M."/>
            <person name="Emdad E.M."/>
            <person name="Halim A."/>
            <person name="Hossen Q.M.M."/>
            <person name="Hossain M.Z."/>
            <person name="Ahmed B."/>
            <person name="Rahim S."/>
            <person name="Rahman M.S."/>
            <person name="Alam M.M."/>
            <person name="Hou S."/>
            <person name="Wan X."/>
            <person name="Saito J.A."/>
            <person name="Alam M."/>
        </authorList>
    </citation>
    <scope>NUCLEOTIDE SEQUENCE [LARGE SCALE GENOMIC DNA]</scope>
    <source>
        <strain evidence="4 5">MS6</strain>
    </source>
</reference>
<dbReference type="InterPro" id="IPR001480">
    <property type="entry name" value="Bulb-type_lectin_dom"/>
</dbReference>
<evidence type="ECO:0000313" key="4">
    <source>
        <dbReference type="EMBL" id="EKG15950.1"/>
    </source>
</evidence>
<evidence type="ECO:0000259" key="3">
    <source>
        <dbReference type="PROSITE" id="PS50927"/>
    </source>
</evidence>
<dbReference type="VEuPathDB" id="FungiDB:MPH_06916"/>
<proteinExistence type="predicted"/>
<dbReference type="HOGENOM" id="CLU_903361_0_0_1"/>
<keyword evidence="2" id="KW-0812">Transmembrane</keyword>
<dbReference type="InParanoid" id="K2SGI7"/>
<dbReference type="AlphaFoldDB" id="K2SGI7"/>
<feature type="domain" description="Bulb-type lectin" evidence="3">
    <location>
        <begin position="190"/>
        <end position="305"/>
    </location>
</feature>
<organism evidence="4 5">
    <name type="scientific">Macrophomina phaseolina (strain MS6)</name>
    <name type="common">Charcoal rot fungus</name>
    <dbReference type="NCBI Taxonomy" id="1126212"/>
    <lineage>
        <taxon>Eukaryota</taxon>
        <taxon>Fungi</taxon>
        <taxon>Dikarya</taxon>
        <taxon>Ascomycota</taxon>
        <taxon>Pezizomycotina</taxon>
        <taxon>Dothideomycetes</taxon>
        <taxon>Dothideomycetes incertae sedis</taxon>
        <taxon>Botryosphaeriales</taxon>
        <taxon>Botryosphaeriaceae</taxon>
        <taxon>Macrophomina</taxon>
    </lineage>
</organism>
<evidence type="ECO:0000313" key="5">
    <source>
        <dbReference type="Proteomes" id="UP000007129"/>
    </source>
</evidence>
<name>K2SGI7_MACPH</name>
<dbReference type="SUPFAM" id="SSF51110">
    <property type="entry name" value="alpha-D-mannose-specific plant lectins"/>
    <property type="match status" value="1"/>
</dbReference>
<dbReference type="Gene3D" id="2.90.10.10">
    <property type="entry name" value="Bulb-type lectin domain"/>
    <property type="match status" value="1"/>
</dbReference>
<dbReference type="STRING" id="1126212.K2SGI7"/>
<feature type="region of interest" description="Disordered" evidence="1">
    <location>
        <begin position="75"/>
        <end position="95"/>
    </location>
</feature>
<dbReference type="PROSITE" id="PS50927">
    <property type="entry name" value="BULB_LECTIN"/>
    <property type="match status" value="1"/>
</dbReference>
<accession>K2SGI7</accession>
<evidence type="ECO:0000256" key="2">
    <source>
        <dbReference type="SAM" id="Phobius"/>
    </source>
</evidence>
<dbReference type="EMBL" id="AHHD01000288">
    <property type="protein sequence ID" value="EKG15950.1"/>
    <property type="molecule type" value="Genomic_DNA"/>
</dbReference>